<dbReference type="Gene3D" id="3.40.190.10">
    <property type="entry name" value="Periplasmic binding protein-like II"/>
    <property type="match status" value="2"/>
</dbReference>
<feature type="domain" description="Uncharacterised protein YhfZ C-terminal" evidence="2">
    <location>
        <begin position="79"/>
        <end position="310"/>
    </location>
</feature>
<dbReference type="Gene3D" id="1.10.10.10">
    <property type="entry name" value="Winged helix-like DNA-binding domain superfamily/Winged helix DNA-binding domain"/>
    <property type="match status" value="1"/>
</dbReference>
<dbReference type="NCBIfam" id="NF041241">
    <property type="entry name" value="YhfZ_full"/>
    <property type="match status" value="1"/>
</dbReference>
<dbReference type="SUPFAM" id="SSF53850">
    <property type="entry name" value="Periplasmic binding protein-like II"/>
    <property type="match status" value="1"/>
</dbReference>
<dbReference type="Pfam" id="PF14502">
    <property type="entry name" value="HTH_41"/>
    <property type="match status" value="1"/>
</dbReference>
<gene>
    <name evidence="3" type="ORF">LKD47_08465</name>
</gene>
<evidence type="ECO:0000259" key="2">
    <source>
        <dbReference type="Pfam" id="PF14503"/>
    </source>
</evidence>
<sequence>MKVDGEKVLYQKIGVTIRELALSLLSKNVGERIQSISRYQEEFQVSRGTIQNAICYLKEVRAVELVSCGHLGTFIEKIDYEKLQECCLTQGLMGIMPLPYSLIYEGMATAMYEQLKDLRFNMAYVRGAIGRIELVESGAYHFAIGSQFAVEHEIQCGREIEAVFNFGVGSYLSKHVLLLRDHSKNGITEGMRVAYDSESLDQSCLTTNIVKGKKVELVNMRTQQTITALLDGIIDAGVWNYDDVLENHCLDDLKVVFLTESEYNEKFSTAVMVIRKNNKYLKKILEKNISVSKTLEILADVCKGKKHPYY</sequence>
<dbReference type="InterPro" id="IPR041444">
    <property type="entry name" value="HTH_41"/>
</dbReference>
<dbReference type="EMBL" id="JAJEQW010000008">
    <property type="protein sequence ID" value="MCC2242324.1"/>
    <property type="molecule type" value="Genomic_DNA"/>
</dbReference>
<evidence type="ECO:0000259" key="1">
    <source>
        <dbReference type="Pfam" id="PF14502"/>
    </source>
</evidence>
<protein>
    <submittedName>
        <fullName evidence="3">Uncharacterized protein</fullName>
    </submittedName>
</protein>
<proteinExistence type="predicted"/>
<dbReference type="RefSeq" id="WP_227710184.1">
    <property type="nucleotide sequence ID" value="NZ_JAJEQW010000008.1"/>
</dbReference>
<organism evidence="3 4">
    <name type="scientific">Roseburia amylophila</name>
    <dbReference type="NCBI Taxonomy" id="2981794"/>
    <lineage>
        <taxon>Bacteria</taxon>
        <taxon>Bacillati</taxon>
        <taxon>Bacillota</taxon>
        <taxon>Clostridia</taxon>
        <taxon>Lachnospirales</taxon>
        <taxon>Lachnospiraceae</taxon>
        <taxon>Roseburia</taxon>
    </lineage>
</organism>
<dbReference type="Pfam" id="PF14503">
    <property type="entry name" value="YhfZ_C"/>
    <property type="match status" value="1"/>
</dbReference>
<comment type="caution">
    <text evidence="3">The sequence shown here is derived from an EMBL/GenBank/DDBJ whole genome shotgun (WGS) entry which is preliminary data.</text>
</comment>
<dbReference type="AlphaFoldDB" id="A0AAW4WCR2"/>
<feature type="domain" description="YhfZ helix-turn-helix" evidence="1">
    <location>
        <begin position="28"/>
        <end position="75"/>
    </location>
</feature>
<reference evidence="3" key="1">
    <citation type="submission" date="2021-10" db="EMBL/GenBank/DDBJ databases">
        <title>Anaerobic single-cell dispensing facilitates the cultivation of human gut bacteria.</title>
        <authorList>
            <person name="Afrizal A."/>
        </authorList>
    </citation>
    <scope>NUCLEOTIDE SEQUENCE</scope>
    <source>
        <strain evidence="3">CLA-AA-H204</strain>
    </source>
</reference>
<name>A0AAW4WCR2_9FIRM</name>
<dbReference type="Proteomes" id="UP001198893">
    <property type="component" value="Unassembled WGS sequence"/>
</dbReference>
<accession>A0AAW4WCR2</accession>
<dbReference type="InterPro" id="IPR032791">
    <property type="entry name" value="YhfZ_C"/>
</dbReference>
<dbReference type="InterPro" id="IPR036388">
    <property type="entry name" value="WH-like_DNA-bd_sf"/>
</dbReference>
<evidence type="ECO:0000313" key="3">
    <source>
        <dbReference type="EMBL" id="MCC2242324.1"/>
    </source>
</evidence>
<evidence type="ECO:0000313" key="4">
    <source>
        <dbReference type="Proteomes" id="UP001198893"/>
    </source>
</evidence>